<keyword evidence="6 12" id="KW-0479">Metal-binding</keyword>
<reference evidence="15" key="1">
    <citation type="journal article" date="2024" name="FEMS Microbiol. Lett.">
        <title>Genomic insights into Spiroplasma endosymbionts that induce male-killing and protective phenotypes in the pea aphid.</title>
        <authorList>
            <person name="Arai H."/>
            <person name="Legeai F."/>
            <person name="Kageyama D."/>
            <person name="Sugio A."/>
            <person name="Simon J.C."/>
        </authorList>
    </citation>
    <scope>NUCLEOTIDE SEQUENCE [LARGE SCALE GENOMIC DNA]</scope>
    <source>
        <strain evidence="15">sAp269</strain>
    </source>
</reference>
<dbReference type="SUPFAM" id="SSF53927">
    <property type="entry name" value="Cytidine deaminase-like"/>
    <property type="match status" value="1"/>
</dbReference>
<evidence type="ECO:0000256" key="10">
    <source>
        <dbReference type="ARBA" id="ARBA00049252"/>
    </source>
</evidence>
<keyword evidence="7 12" id="KW-0378">Hydrolase</keyword>
<evidence type="ECO:0000256" key="5">
    <source>
        <dbReference type="ARBA" id="ARBA00018266"/>
    </source>
</evidence>
<keyword evidence="15" id="KW-1185">Reference proteome</keyword>
<evidence type="ECO:0000256" key="9">
    <source>
        <dbReference type="ARBA" id="ARBA00032005"/>
    </source>
</evidence>
<dbReference type="InterPro" id="IPR016192">
    <property type="entry name" value="APOBEC/CMP_deaminase_Zn-bd"/>
</dbReference>
<dbReference type="InterPro" id="IPR016193">
    <property type="entry name" value="Cytidine_deaminase-like"/>
</dbReference>
<dbReference type="Gene3D" id="3.40.140.10">
    <property type="entry name" value="Cytidine Deaminase, domain 2"/>
    <property type="match status" value="1"/>
</dbReference>
<evidence type="ECO:0000256" key="12">
    <source>
        <dbReference type="RuleBase" id="RU364006"/>
    </source>
</evidence>
<evidence type="ECO:0000313" key="14">
    <source>
        <dbReference type="EMBL" id="BET38002.1"/>
    </source>
</evidence>
<dbReference type="NCBIfam" id="TIGR01354">
    <property type="entry name" value="cyt_deam_tetra"/>
    <property type="match status" value="1"/>
</dbReference>
<dbReference type="EC" id="3.5.4.5" evidence="4 12"/>
<evidence type="ECO:0000256" key="4">
    <source>
        <dbReference type="ARBA" id="ARBA00012783"/>
    </source>
</evidence>
<gene>
    <name evidence="14" type="primary">cdd</name>
    <name evidence="14" type="ORF">SAP269_05910</name>
</gene>
<sequence>MEQVIDLLVFLKKAKAIQKNAYAPYSLFRVAAIVILKNSKEVLGVNVENAAYSVGICAERAALSQVIAQGYKKEDIISLFLITDSETVGSPCGMCRQFMIEIMPETCPIYISNKNENNDTKTICKILVKHLLPLAFKPSSLKGN</sequence>
<evidence type="ECO:0000259" key="13">
    <source>
        <dbReference type="PROSITE" id="PS51747"/>
    </source>
</evidence>
<dbReference type="EMBL" id="AP028955">
    <property type="protein sequence ID" value="BET38002.1"/>
    <property type="molecule type" value="Genomic_DNA"/>
</dbReference>
<organism evidence="14 15">
    <name type="scientific">Spiroplasma ixodetis</name>
    <dbReference type="NCBI Taxonomy" id="2141"/>
    <lineage>
        <taxon>Bacteria</taxon>
        <taxon>Bacillati</taxon>
        <taxon>Mycoplasmatota</taxon>
        <taxon>Mollicutes</taxon>
        <taxon>Entomoplasmatales</taxon>
        <taxon>Spiroplasmataceae</taxon>
        <taxon>Spiroplasma</taxon>
    </lineage>
</organism>
<evidence type="ECO:0000256" key="1">
    <source>
        <dbReference type="ARBA" id="ARBA00001947"/>
    </source>
</evidence>
<feature type="domain" description="CMP/dCMP-type deaminase" evidence="13">
    <location>
        <begin position="5"/>
        <end position="139"/>
    </location>
</feature>
<comment type="function">
    <text evidence="2 12">This enzyme scavenges exogenous and endogenous cytidine and 2'-deoxycytidine for UMP synthesis.</text>
</comment>
<evidence type="ECO:0000256" key="7">
    <source>
        <dbReference type="ARBA" id="ARBA00022801"/>
    </source>
</evidence>
<evidence type="ECO:0000313" key="15">
    <source>
        <dbReference type="Proteomes" id="UP001473424"/>
    </source>
</evidence>
<evidence type="ECO:0000256" key="8">
    <source>
        <dbReference type="ARBA" id="ARBA00022833"/>
    </source>
</evidence>
<proteinExistence type="inferred from homology"/>
<dbReference type="PROSITE" id="PS51747">
    <property type="entry name" value="CYT_DCMP_DEAMINASES_2"/>
    <property type="match status" value="1"/>
</dbReference>
<dbReference type="Proteomes" id="UP001473424">
    <property type="component" value="Chromosome"/>
</dbReference>
<dbReference type="InterPro" id="IPR006262">
    <property type="entry name" value="Cyt_deam_tetra"/>
</dbReference>
<dbReference type="PROSITE" id="PS00903">
    <property type="entry name" value="CYT_DCMP_DEAMINASES_1"/>
    <property type="match status" value="1"/>
</dbReference>
<evidence type="ECO:0000256" key="6">
    <source>
        <dbReference type="ARBA" id="ARBA00022723"/>
    </source>
</evidence>
<dbReference type="InterPro" id="IPR002125">
    <property type="entry name" value="CMP_dCMP_dom"/>
</dbReference>
<evidence type="ECO:0000256" key="2">
    <source>
        <dbReference type="ARBA" id="ARBA00003949"/>
    </source>
</evidence>
<evidence type="ECO:0000256" key="11">
    <source>
        <dbReference type="ARBA" id="ARBA00049558"/>
    </source>
</evidence>
<dbReference type="Pfam" id="PF00383">
    <property type="entry name" value="dCMP_cyt_deam_1"/>
    <property type="match status" value="1"/>
</dbReference>
<dbReference type="NCBIfam" id="NF004064">
    <property type="entry name" value="PRK05578.1"/>
    <property type="match status" value="1"/>
</dbReference>
<dbReference type="InterPro" id="IPR050202">
    <property type="entry name" value="Cyt/Deoxycyt_deaminase"/>
</dbReference>
<dbReference type="PANTHER" id="PTHR11644">
    <property type="entry name" value="CYTIDINE DEAMINASE"/>
    <property type="match status" value="1"/>
</dbReference>
<dbReference type="RefSeq" id="WP_353306739.1">
    <property type="nucleotide sequence ID" value="NZ_AP028955.1"/>
</dbReference>
<comment type="similarity">
    <text evidence="3 12">Belongs to the cytidine and deoxycytidylate deaminase family.</text>
</comment>
<evidence type="ECO:0000256" key="3">
    <source>
        <dbReference type="ARBA" id="ARBA00006576"/>
    </source>
</evidence>
<dbReference type="PANTHER" id="PTHR11644:SF2">
    <property type="entry name" value="CYTIDINE DEAMINASE"/>
    <property type="match status" value="1"/>
</dbReference>
<name>A0ABM8JMC7_9MOLU</name>
<comment type="catalytic activity">
    <reaction evidence="10 12">
        <text>2'-deoxycytidine + H2O + H(+) = 2'-deoxyuridine + NH4(+)</text>
        <dbReference type="Rhea" id="RHEA:13433"/>
        <dbReference type="ChEBI" id="CHEBI:15377"/>
        <dbReference type="ChEBI" id="CHEBI:15378"/>
        <dbReference type="ChEBI" id="CHEBI:15698"/>
        <dbReference type="ChEBI" id="CHEBI:16450"/>
        <dbReference type="ChEBI" id="CHEBI:28938"/>
        <dbReference type="EC" id="3.5.4.5"/>
    </reaction>
</comment>
<accession>A0ABM8JMC7</accession>
<comment type="catalytic activity">
    <reaction evidence="11 12">
        <text>cytidine + H2O + H(+) = uridine + NH4(+)</text>
        <dbReference type="Rhea" id="RHEA:16069"/>
        <dbReference type="ChEBI" id="CHEBI:15377"/>
        <dbReference type="ChEBI" id="CHEBI:15378"/>
        <dbReference type="ChEBI" id="CHEBI:16704"/>
        <dbReference type="ChEBI" id="CHEBI:17562"/>
        <dbReference type="ChEBI" id="CHEBI:28938"/>
        <dbReference type="EC" id="3.5.4.5"/>
    </reaction>
</comment>
<comment type="cofactor">
    <cofactor evidence="1 12">
        <name>Zn(2+)</name>
        <dbReference type="ChEBI" id="CHEBI:29105"/>
    </cofactor>
</comment>
<keyword evidence="8 12" id="KW-0862">Zinc</keyword>
<dbReference type="CDD" id="cd01283">
    <property type="entry name" value="cytidine_deaminase"/>
    <property type="match status" value="1"/>
</dbReference>
<protein>
    <recommendedName>
        <fullName evidence="5 12">Cytidine deaminase</fullName>
        <ecNumber evidence="4 12">3.5.4.5</ecNumber>
    </recommendedName>
    <alternativeName>
        <fullName evidence="9 12">Cytidine aminohydrolase</fullName>
    </alternativeName>
</protein>